<dbReference type="RefSeq" id="WP_074567096.1">
    <property type="nucleotide sequence ID" value="NZ_FNGX01000005.1"/>
</dbReference>
<dbReference type="AlphaFoldDB" id="A0A1G9MPN2"/>
<name>A0A1G9MPN2_STREI</name>
<evidence type="ECO:0000313" key="3">
    <source>
        <dbReference type="Proteomes" id="UP000183162"/>
    </source>
</evidence>
<evidence type="ECO:0000256" key="1">
    <source>
        <dbReference type="SAM" id="SignalP"/>
    </source>
</evidence>
<proteinExistence type="predicted"/>
<protein>
    <recommendedName>
        <fullName evidence="4">Lipoprotein</fullName>
    </recommendedName>
</protein>
<feature type="signal peptide" evidence="1">
    <location>
        <begin position="1"/>
        <end position="20"/>
    </location>
</feature>
<dbReference type="EMBL" id="FNGX01000005">
    <property type="protein sequence ID" value="SDL75867.1"/>
    <property type="molecule type" value="Genomic_DNA"/>
</dbReference>
<evidence type="ECO:0008006" key="4">
    <source>
        <dbReference type="Google" id="ProtNLM"/>
    </source>
</evidence>
<dbReference type="Proteomes" id="UP000183162">
    <property type="component" value="Unassembled WGS sequence"/>
</dbReference>
<reference evidence="2 3" key="1">
    <citation type="submission" date="2016-10" db="EMBL/GenBank/DDBJ databases">
        <authorList>
            <person name="de Groot N.N."/>
        </authorList>
    </citation>
    <scope>NUCLEOTIDE SEQUENCE [LARGE SCALE GENOMIC DNA]</scope>
    <source>
        <strain evidence="2 3">Sb09</strain>
    </source>
</reference>
<dbReference type="OrthoDB" id="2219550at2"/>
<keyword evidence="1" id="KW-0732">Signal</keyword>
<feature type="chain" id="PRO_5038806979" description="Lipoprotein" evidence="1">
    <location>
        <begin position="21"/>
        <end position="164"/>
    </location>
</feature>
<organism evidence="2 3">
    <name type="scientific">Streptococcus equinus</name>
    <name type="common">Streptococcus bovis</name>
    <dbReference type="NCBI Taxonomy" id="1335"/>
    <lineage>
        <taxon>Bacteria</taxon>
        <taxon>Bacillati</taxon>
        <taxon>Bacillota</taxon>
        <taxon>Bacilli</taxon>
        <taxon>Lactobacillales</taxon>
        <taxon>Streptococcaceae</taxon>
        <taxon>Streptococcus</taxon>
    </lineage>
</organism>
<sequence>MKLKRLLGVLALGLAVVTLAACGQKSTETIIKNELKDSYTGYSENKAYEGLNFIEGSDTLTFDKKTNTITNSNGEITYFSVVSDNDVPSDVKSFLKKYDDELSETNNFTIVIDTKEKNPTLKTGDSLYQVALSDNGKKIRIFELRQDYDADGNYYDFTGTANES</sequence>
<dbReference type="PROSITE" id="PS51257">
    <property type="entry name" value="PROKAR_LIPOPROTEIN"/>
    <property type="match status" value="1"/>
</dbReference>
<gene>
    <name evidence="2" type="ORF">SAMN05216400_1523</name>
</gene>
<evidence type="ECO:0000313" key="2">
    <source>
        <dbReference type="EMBL" id="SDL75867.1"/>
    </source>
</evidence>
<accession>A0A1G9MPN2</accession>